<dbReference type="EMBL" id="WELI01000002">
    <property type="protein sequence ID" value="KAB7731743.1"/>
    <property type="molecule type" value="Genomic_DNA"/>
</dbReference>
<gene>
    <name evidence="2" type="ORF">F5984_05825</name>
</gene>
<feature type="signal peptide" evidence="1">
    <location>
        <begin position="1"/>
        <end position="30"/>
    </location>
</feature>
<comment type="caution">
    <text evidence="2">The sequence shown here is derived from an EMBL/GenBank/DDBJ whole genome shotgun (WGS) entry which is preliminary data.</text>
</comment>
<dbReference type="SUPFAM" id="SSF48452">
    <property type="entry name" value="TPR-like"/>
    <property type="match status" value="1"/>
</dbReference>
<dbReference type="Gene3D" id="1.25.40.10">
    <property type="entry name" value="Tetratricopeptide repeat domain"/>
    <property type="match status" value="1"/>
</dbReference>
<reference evidence="2 3" key="1">
    <citation type="submission" date="2019-10" db="EMBL/GenBank/DDBJ databases">
        <title>Rudanella paleaurantiibacter sp. nov., isolated from sludge.</title>
        <authorList>
            <person name="Xu S.Q."/>
        </authorList>
    </citation>
    <scope>NUCLEOTIDE SEQUENCE [LARGE SCALE GENOMIC DNA]</scope>
    <source>
        <strain evidence="2 3">HX-22-17</strain>
    </source>
</reference>
<keyword evidence="1" id="KW-0732">Signal</keyword>
<sequence>MTRTKYRTYLFLFAFLAGVVSSLPARPVQAQVLTDTVLHQTILKALDNIYNSDFAEADVYIRQLRSRYPQHPAGPMLRAMQLYWQHIPLKDNKVATAQYGQACEQALTLAKKRLDKDADDPEGVFFALTAHSYLALKYHNDDELMKAVNEARRAYSYMKQGFELTEKNPEFYFTTGLYNYYVERYPMENPIVKPMMWFFKSGNMPLGLRQMEAATRRATFTRHETAYYLANIYLQHESAPTRASAWLKPLTERFPDNPVFLMRYTESLLLNGQYDEAARLMPRLKAMPRAFLNVPIQLFEGLLAEKEARNDRDAGTHYQAALRHTFVMPYTKEYHAMAYAGLARIAARANNSSLAKTYYSKALGISEYKSLQREAKAFK</sequence>
<evidence type="ECO:0008006" key="4">
    <source>
        <dbReference type="Google" id="ProtNLM"/>
    </source>
</evidence>
<dbReference type="RefSeq" id="WP_152123337.1">
    <property type="nucleotide sequence ID" value="NZ_WELI01000002.1"/>
</dbReference>
<feature type="chain" id="PRO_5029527199" description="Tetratricopeptide repeat protein" evidence="1">
    <location>
        <begin position="31"/>
        <end position="379"/>
    </location>
</feature>
<accession>A0A7J5U1S6</accession>
<evidence type="ECO:0000313" key="2">
    <source>
        <dbReference type="EMBL" id="KAB7731743.1"/>
    </source>
</evidence>
<keyword evidence="3" id="KW-1185">Reference proteome</keyword>
<organism evidence="2 3">
    <name type="scientific">Rudanella paleaurantiibacter</name>
    <dbReference type="NCBI Taxonomy" id="2614655"/>
    <lineage>
        <taxon>Bacteria</taxon>
        <taxon>Pseudomonadati</taxon>
        <taxon>Bacteroidota</taxon>
        <taxon>Cytophagia</taxon>
        <taxon>Cytophagales</taxon>
        <taxon>Cytophagaceae</taxon>
        <taxon>Rudanella</taxon>
    </lineage>
</organism>
<dbReference type="Proteomes" id="UP000488299">
    <property type="component" value="Unassembled WGS sequence"/>
</dbReference>
<evidence type="ECO:0000256" key="1">
    <source>
        <dbReference type="SAM" id="SignalP"/>
    </source>
</evidence>
<evidence type="ECO:0000313" key="3">
    <source>
        <dbReference type="Proteomes" id="UP000488299"/>
    </source>
</evidence>
<name>A0A7J5U1S6_9BACT</name>
<dbReference type="InterPro" id="IPR011990">
    <property type="entry name" value="TPR-like_helical_dom_sf"/>
</dbReference>
<proteinExistence type="predicted"/>
<protein>
    <recommendedName>
        <fullName evidence="4">Tetratricopeptide repeat protein</fullName>
    </recommendedName>
</protein>
<dbReference type="AlphaFoldDB" id="A0A7J5U1S6"/>